<evidence type="ECO:0000256" key="7">
    <source>
        <dbReference type="SAM" id="MobiDB-lite"/>
    </source>
</evidence>
<dbReference type="Gene3D" id="3.30.565.10">
    <property type="entry name" value="Histidine kinase-like ATPase, C-terminal domain"/>
    <property type="match status" value="1"/>
</dbReference>
<evidence type="ECO:0000313" key="11">
    <source>
        <dbReference type="EMBL" id="KZT58102.1"/>
    </source>
</evidence>
<feature type="transmembrane region" description="Helical" evidence="8">
    <location>
        <begin position="310"/>
        <end position="337"/>
    </location>
</feature>
<dbReference type="InterPro" id="IPR001789">
    <property type="entry name" value="Sig_transdc_resp-reg_receiver"/>
</dbReference>
<keyword evidence="3 6" id="KW-0597">Phosphoprotein</keyword>
<feature type="compositionally biased region" description="Polar residues" evidence="7">
    <location>
        <begin position="1"/>
        <end position="10"/>
    </location>
</feature>
<feature type="modified residue" description="4-aspartylphosphate" evidence="6">
    <location>
        <position position="895"/>
    </location>
</feature>
<dbReference type="EC" id="2.7.13.3" evidence="2"/>
<dbReference type="Proteomes" id="UP000076842">
    <property type="component" value="Unassembled WGS sequence"/>
</dbReference>
<dbReference type="InterPro" id="IPR004358">
    <property type="entry name" value="Sig_transdc_His_kin-like_C"/>
</dbReference>
<feature type="domain" description="Histidine kinase" evidence="9">
    <location>
        <begin position="405"/>
        <end position="676"/>
    </location>
</feature>
<accession>A0A165GI78</accession>
<dbReference type="InterPro" id="IPR003661">
    <property type="entry name" value="HisK_dim/P_dom"/>
</dbReference>
<dbReference type="Gene3D" id="3.40.50.2300">
    <property type="match status" value="1"/>
</dbReference>
<feature type="region of interest" description="Disordered" evidence="7">
    <location>
        <begin position="799"/>
        <end position="823"/>
    </location>
</feature>
<evidence type="ECO:0000313" key="12">
    <source>
        <dbReference type="Proteomes" id="UP000076842"/>
    </source>
</evidence>
<comment type="catalytic activity">
    <reaction evidence="1">
        <text>ATP + protein L-histidine = ADP + protein N-phospho-L-histidine.</text>
        <dbReference type="EC" id="2.7.13.3"/>
    </reaction>
</comment>
<dbReference type="Pfam" id="PF00072">
    <property type="entry name" value="Response_reg"/>
    <property type="match status" value="1"/>
</dbReference>
<proteinExistence type="predicted"/>
<dbReference type="SMART" id="SM00387">
    <property type="entry name" value="HATPase_c"/>
    <property type="match status" value="1"/>
</dbReference>
<dbReference type="InterPro" id="IPR005467">
    <property type="entry name" value="His_kinase_dom"/>
</dbReference>
<feature type="region of interest" description="Disordered" evidence="7">
    <location>
        <begin position="119"/>
        <end position="156"/>
    </location>
</feature>
<gene>
    <name evidence="11" type="ORF">CALCODRAFT_468890</name>
</gene>
<dbReference type="SMART" id="SM00448">
    <property type="entry name" value="REC"/>
    <property type="match status" value="1"/>
</dbReference>
<feature type="region of interest" description="Disordered" evidence="7">
    <location>
        <begin position="1"/>
        <end position="44"/>
    </location>
</feature>
<protein>
    <recommendedName>
        <fullName evidence="2">histidine kinase</fullName>
        <ecNumber evidence="2">2.7.13.3</ecNumber>
    </recommendedName>
</protein>
<feature type="transmembrane region" description="Helical" evidence="8">
    <location>
        <begin position="233"/>
        <end position="252"/>
    </location>
</feature>
<dbReference type="SUPFAM" id="SSF55874">
    <property type="entry name" value="ATPase domain of HSP90 chaperone/DNA topoisomerase II/histidine kinase"/>
    <property type="match status" value="1"/>
</dbReference>
<feature type="compositionally biased region" description="Pro residues" evidence="7">
    <location>
        <begin position="693"/>
        <end position="706"/>
    </location>
</feature>
<dbReference type="STRING" id="1353952.A0A165GI78"/>
<dbReference type="PROSITE" id="PS50110">
    <property type="entry name" value="RESPONSE_REGULATORY"/>
    <property type="match status" value="1"/>
</dbReference>
<dbReference type="PANTHER" id="PTHR43047:SF66">
    <property type="entry name" value="HISKA"/>
    <property type="match status" value="1"/>
</dbReference>
<dbReference type="InParanoid" id="A0A165GI78"/>
<feature type="compositionally biased region" description="Low complexity" evidence="7">
    <location>
        <begin position="121"/>
        <end position="132"/>
    </location>
</feature>
<feature type="transmembrane region" description="Helical" evidence="8">
    <location>
        <begin position="204"/>
        <end position="221"/>
    </location>
</feature>
<evidence type="ECO:0000256" key="5">
    <source>
        <dbReference type="ARBA" id="ARBA00022777"/>
    </source>
</evidence>
<dbReference type="Gene3D" id="1.10.287.130">
    <property type="match status" value="1"/>
</dbReference>
<keyword evidence="8" id="KW-1133">Transmembrane helix</keyword>
<feature type="region of interest" description="Disordered" evidence="7">
    <location>
        <begin position="712"/>
        <end position="747"/>
    </location>
</feature>
<dbReference type="SMART" id="SM00388">
    <property type="entry name" value="HisKA"/>
    <property type="match status" value="1"/>
</dbReference>
<dbReference type="SUPFAM" id="SSF52172">
    <property type="entry name" value="CheY-like"/>
    <property type="match status" value="1"/>
</dbReference>
<keyword evidence="8" id="KW-0472">Membrane</keyword>
<dbReference type="PRINTS" id="PR00344">
    <property type="entry name" value="BCTRLSENSOR"/>
</dbReference>
<dbReference type="CDD" id="cd17546">
    <property type="entry name" value="REC_hyHK_CKI1_RcsC-like"/>
    <property type="match status" value="1"/>
</dbReference>
<dbReference type="OrthoDB" id="60033at2759"/>
<evidence type="ECO:0000256" key="1">
    <source>
        <dbReference type="ARBA" id="ARBA00000085"/>
    </source>
</evidence>
<reference evidence="11 12" key="1">
    <citation type="journal article" date="2016" name="Mol. Biol. Evol.">
        <title>Comparative Genomics of Early-Diverging Mushroom-Forming Fungi Provides Insights into the Origins of Lignocellulose Decay Capabilities.</title>
        <authorList>
            <person name="Nagy L.G."/>
            <person name="Riley R."/>
            <person name="Tritt A."/>
            <person name="Adam C."/>
            <person name="Daum C."/>
            <person name="Floudas D."/>
            <person name="Sun H."/>
            <person name="Yadav J.S."/>
            <person name="Pangilinan J."/>
            <person name="Larsson K.H."/>
            <person name="Matsuura K."/>
            <person name="Barry K."/>
            <person name="Labutti K."/>
            <person name="Kuo R."/>
            <person name="Ohm R.A."/>
            <person name="Bhattacharya S.S."/>
            <person name="Shirouzu T."/>
            <person name="Yoshinaga Y."/>
            <person name="Martin F.M."/>
            <person name="Grigoriev I.V."/>
            <person name="Hibbett D.S."/>
        </authorList>
    </citation>
    <scope>NUCLEOTIDE SEQUENCE [LARGE SCALE GENOMIC DNA]</scope>
    <source>
        <strain evidence="11 12">HHB12733</strain>
    </source>
</reference>
<dbReference type="InterPro" id="IPR003594">
    <property type="entry name" value="HATPase_dom"/>
</dbReference>
<evidence type="ECO:0000256" key="2">
    <source>
        <dbReference type="ARBA" id="ARBA00012438"/>
    </source>
</evidence>
<keyword evidence="8" id="KW-0812">Transmembrane</keyword>
<evidence type="ECO:0000259" key="10">
    <source>
        <dbReference type="PROSITE" id="PS50110"/>
    </source>
</evidence>
<dbReference type="InterPro" id="IPR036890">
    <property type="entry name" value="HATPase_C_sf"/>
</dbReference>
<sequence>MASTSVQTRPSILPLHSGSQPRRSITPPRRPRKRLQFQDHLNEDERPAISRFFSRFLRKITSPSTGSASDGLGPMEPSESSSSVGARIGTKGAGELEKEEKDNIDWRVDEVVVSGELEALGTTTRAGGTTTGSDRHSDAGGSHGDGGFSHSGPTDDSHQAHGTWAVLRYRMWPVICAFFNPVFESPERELEFQKQNWYSTKKPAFAYAMYLVLNWLLYLILNRDVGSQPYERITYYGPFTVFTVPVPFLIAFDAPRKWPIPFQVWFACATWYCGMTEVIQMKQCGFFTDNMCNRKDFLAMMSYNMGLPALALFICATRLFTAIAQAVSFILMCALLLPQQGIFARNVVTYGLFCIFIQYLSYSMETRNRQTYILNSQLKLAYRSQQKAQIAESHANNSKRRFVSYIFHEVRVPLNTAALAFQNLKSAEAFKEDEADTHETEIHALEASLSMMQQVLDDVLDLQRMDSGRFESSPRPFPLHRAINSMLGNVRVATTAKHINLQIELDEGIDQLGDPAMGERHLWIVGDEIRLRQVVTNLASNAIKFTPDGGSIKVVTKLLRVYKPTPPSTPVGQKLLHVHPFQEKSAAQQLIEQQPTMVFRFEVHDSGPGVKPSDMASSRLFTPFAQTNVGKNSGTKGSGLGLAIVKQIITLSGGRLGVKSRKGHGSCFWFELSYRLALPDEVRNEKEMSTSLLPPPPPSFYAPQRPPLAQLTDRRKESYASSQYSPIEERNEHDDPEIPPDLLPPAEYLNMPPVLNLPPQSPGWTITEGAISNASSNVPLLQQSTSEGRGTDLLRPTIDITQGLKPPPANVSPSSEPPLSPLSSAISPAVPEGTDPLRILVVDDDPLTRTLMTRMLNRLGCVVETAEDGQEALDILLGSAEANRPAQLFDMISLDNAMPVLSGEEAVRRLRSEGRGDLVIGCTGNALQQDQSAYVSAGADKVLTKPIMLKDLKAMLQIAAQRREGAPRTTAGPSGS</sequence>
<evidence type="ECO:0000256" key="4">
    <source>
        <dbReference type="ARBA" id="ARBA00022679"/>
    </source>
</evidence>
<dbReference type="SUPFAM" id="SSF47384">
    <property type="entry name" value="Homodimeric domain of signal transducing histidine kinase"/>
    <property type="match status" value="1"/>
</dbReference>
<feature type="compositionally biased region" description="Pro residues" evidence="7">
    <location>
        <begin position="805"/>
        <end position="820"/>
    </location>
</feature>
<feature type="domain" description="Response regulatory" evidence="10">
    <location>
        <begin position="838"/>
        <end position="960"/>
    </location>
</feature>
<dbReference type="InterPro" id="IPR011006">
    <property type="entry name" value="CheY-like_superfamily"/>
</dbReference>
<feature type="region of interest" description="Disordered" evidence="7">
    <location>
        <begin position="687"/>
        <end position="706"/>
    </location>
</feature>
<keyword evidence="5" id="KW-0418">Kinase</keyword>
<dbReference type="GO" id="GO:0009927">
    <property type="term" value="F:histidine phosphotransfer kinase activity"/>
    <property type="evidence" value="ECO:0007669"/>
    <property type="project" value="TreeGrafter"/>
</dbReference>
<dbReference type="AlphaFoldDB" id="A0A165GI78"/>
<keyword evidence="4" id="KW-0808">Transferase</keyword>
<dbReference type="Pfam" id="PF00512">
    <property type="entry name" value="HisKA"/>
    <property type="match status" value="1"/>
</dbReference>
<evidence type="ECO:0000259" key="9">
    <source>
        <dbReference type="PROSITE" id="PS50109"/>
    </source>
</evidence>
<evidence type="ECO:0000256" key="3">
    <source>
        <dbReference type="ARBA" id="ARBA00022553"/>
    </source>
</evidence>
<dbReference type="GO" id="GO:0000155">
    <property type="term" value="F:phosphorelay sensor kinase activity"/>
    <property type="evidence" value="ECO:0007669"/>
    <property type="project" value="InterPro"/>
</dbReference>
<feature type="region of interest" description="Disordered" evidence="7">
    <location>
        <begin position="62"/>
        <end position="102"/>
    </location>
</feature>
<name>A0A165GI78_9BASI</name>
<dbReference type="InterPro" id="IPR036097">
    <property type="entry name" value="HisK_dim/P_sf"/>
</dbReference>
<evidence type="ECO:0000256" key="6">
    <source>
        <dbReference type="PROSITE-ProRule" id="PRU00169"/>
    </source>
</evidence>
<dbReference type="PANTHER" id="PTHR43047">
    <property type="entry name" value="TWO-COMPONENT HISTIDINE PROTEIN KINASE"/>
    <property type="match status" value="1"/>
</dbReference>
<dbReference type="GO" id="GO:0005886">
    <property type="term" value="C:plasma membrane"/>
    <property type="evidence" value="ECO:0007669"/>
    <property type="project" value="TreeGrafter"/>
</dbReference>
<dbReference type="Pfam" id="PF02518">
    <property type="entry name" value="HATPase_c"/>
    <property type="match status" value="1"/>
</dbReference>
<feature type="transmembrane region" description="Helical" evidence="8">
    <location>
        <begin position="343"/>
        <end position="362"/>
    </location>
</feature>
<dbReference type="PROSITE" id="PS50109">
    <property type="entry name" value="HIS_KIN"/>
    <property type="match status" value="1"/>
</dbReference>
<dbReference type="CDD" id="cd00082">
    <property type="entry name" value="HisKA"/>
    <property type="match status" value="1"/>
</dbReference>
<dbReference type="EMBL" id="KV423955">
    <property type="protein sequence ID" value="KZT58102.1"/>
    <property type="molecule type" value="Genomic_DNA"/>
</dbReference>
<keyword evidence="12" id="KW-1185">Reference proteome</keyword>
<evidence type="ECO:0000256" key="8">
    <source>
        <dbReference type="SAM" id="Phobius"/>
    </source>
</evidence>
<organism evidence="11 12">
    <name type="scientific">Calocera cornea HHB12733</name>
    <dbReference type="NCBI Taxonomy" id="1353952"/>
    <lineage>
        <taxon>Eukaryota</taxon>
        <taxon>Fungi</taxon>
        <taxon>Dikarya</taxon>
        <taxon>Basidiomycota</taxon>
        <taxon>Agaricomycotina</taxon>
        <taxon>Dacrymycetes</taxon>
        <taxon>Dacrymycetales</taxon>
        <taxon>Dacrymycetaceae</taxon>
        <taxon>Calocera</taxon>
    </lineage>
</organism>